<name>C0N953_9GAMM</name>
<evidence type="ECO:0000313" key="6">
    <source>
        <dbReference type="Proteomes" id="UP000004679"/>
    </source>
</evidence>
<accession>C0N953</accession>
<protein>
    <recommendedName>
        <fullName evidence="4">CENP-V/GFA domain-containing protein</fullName>
    </recommendedName>
</protein>
<proteinExistence type="inferred from homology"/>
<dbReference type="SUPFAM" id="SSF51316">
    <property type="entry name" value="Mss4-like"/>
    <property type="match status" value="1"/>
</dbReference>
<dbReference type="AlphaFoldDB" id="C0N953"/>
<organism evidence="5 6">
    <name type="scientific">Methylophaga thiooxydans DMS010</name>
    <dbReference type="NCBI Taxonomy" id="637616"/>
    <lineage>
        <taxon>Bacteria</taxon>
        <taxon>Pseudomonadati</taxon>
        <taxon>Pseudomonadota</taxon>
        <taxon>Gammaproteobacteria</taxon>
        <taxon>Thiotrichales</taxon>
        <taxon>Piscirickettsiaceae</taxon>
        <taxon>Methylophaga</taxon>
    </lineage>
</organism>
<keyword evidence="2" id="KW-0479">Metal-binding</keyword>
<comment type="similarity">
    <text evidence="1">Belongs to the Gfa family.</text>
</comment>
<dbReference type="HOGENOM" id="CLU_2382865_0_0_6"/>
<keyword evidence="6" id="KW-1185">Reference proteome</keyword>
<dbReference type="InterPro" id="IPR006913">
    <property type="entry name" value="CENP-V/GFA"/>
</dbReference>
<feature type="domain" description="CENP-V/GFA" evidence="4">
    <location>
        <begin position="8"/>
        <end position="71"/>
    </location>
</feature>
<dbReference type="Gene3D" id="3.90.1590.10">
    <property type="entry name" value="glutathione-dependent formaldehyde- activating enzyme (gfa)"/>
    <property type="match status" value="1"/>
</dbReference>
<reference evidence="5 6" key="1">
    <citation type="journal article" date="2011" name="J. Bacteriol.">
        <title>Draft genome sequence of the chemolithoheterotrophic, halophilic methylotroph Methylophaga thiooxydans DMS010.</title>
        <authorList>
            <person name="Boden R."/>
            <person name="Ferriera S."/>
            <person name="Johnson J."/>
            <person name="Kelly D.P."/>
            <person name="Murrell J.C."/>
            <person name="Schafer H."/>
        </authorList>
    </citation>
    <scope>NUCLEOTIDE SEQUENCE [LARGE SCALE GENOMIC DNA]</scope>
    <source>
        <strain evidence="5 6">DMS010</strain>
    </source>
</reference>
<dbReference type="EMBL" id="GG657906">
    <property type="protein sequence ID" value="EEF78601.1"/>
    <property type="molecule type" value="Genomic_DNA"/>
</dbReference>
<sequence>MAIADASTLKLDDKNGYLKEHQSGAGGYRAFCSECGTRLMNYSPDRVSFFCISLSTVDTPLDLKPVAHINIESKANWCKPYEGIPCFSAFPEGL</sequence>
<keyword evidence="3" id="KW-0862">Zinc</keyword>
<dbReference type="Pfam" id="PF04828">
    <property type="entry name" value="GFA"/>
    <property type="match status" value="1"/>
</dbReference>
<dbReference type="GO" id="GO:0016846">
    <property type="term" value="F:carbon-sulfur lyase activity"/>
    <property type="evidence" value="ECO:0007669"/>
    <property type="project" value="InterPro"/>
</dbReference>
<dbReference type="Proteomes" id="UP000004679">
    <property type="component" value="Unassembled WGS sequence"/>
</dbReference>
<evidence type="ECO:0000259" key="4">
    <source>
        <dbReference type="Pfam" id="PF04828"/>
    </source>
</evidence>
<evidence type="ECO:0000256" key="2">
    <source>
        <dbReference type="ARBA" id="ARBA00022723"/>
    </source>
</evidence>
<evidence type="ECO:0000256" key="1">
    <source>
        <dbReference type="ARBA" id="ARBA00005495"/>
    </source>
</evidence>
<evidence type="ECO:0000256" key="3">
    <source>
        <dbReference type="ARBA" id="ARBA00022833"/>
    </source>
</evidence>
<dbReference type="GO" id="GO:0046872">
    <property type="term" value="F:metal ion binding"/>
    <property type="evidence" value="ECO:0007669"/>
    <property type="project" value="UniProtKB-KW"/>
</dbReference>
<evidence type="ECO:0000313" key="5">
    <source>
        <dbReference type="EMBL" id="EEF78601.1"/>
    </source>
</evidence>
<dbReference type="InterPro" id="IPR011057">
    <property type="entry name" value="Mss4-like_sf"/>
</dbReference>
<gene>
    <name evidence="5" type="ORF">MDMS009_2774</name>
</gene>